<dbReference type="SMART" id="SM00316">
    <property type="entry name" value="S1"/>
    <property type="match status" value="2"/>
</dbReference>
<feature type="domain" description="S1 motif" evidence="2">
    <location>
        <begin position="572"/>
        <end position="640"/>
    </location>
</feature>
<dbReference type="PROSITE" id="PS50126">
    <property type="entry name" value="S1"/>
    <property type="match status" value="1"/>
</dbReference>
<sequence length="720" mass="79878">MDGLALSVATATPSSSSFCTFRRRPICLFSFVSRRKVIKTRDLSRGSNKFAVFASKEEPNLDPLDQMELKFGRLLGEDPKLTLAKIMGRKANPDATFYDIEKSFYKNKGKVDEVKGVPIDWSKDMQSSSSLDGLNLVRPVPKKGFEFKADDEKPVVPNIKRPSPPVGKPVEGIKRSVPNVILRKPSMVNEPDIDDKPSRLRLRPNLSLTMRNQQAKEEFSDMTLLQKPEPMSASESSDANEESKDEVSDFTLLNKPKAIVVKTENESPQEELTNADYIESDVDAAIRNNGSKSSSELTGSGNATSSNYEDSVAISFMEKPTQIQRDEKSVIGSSEDTTEKELPRKSSVVSKANLSVEAALTGRPKRLDQSVKAKSVSPESAKKPVKSENVLVKSPVEGVEDADWTRAEDLFKTGERGEVELISCSTRGFVVSFGSLIGFLPYRNLSSKWKFLAFESWLRRKGLDPSSYRQSLGIIGNYEASTNKTLLSSSLDSNINIEVGGEVSPDMNVEDLLKIYNQEKIKFLSSFVGQKLKVNVLLANRKSGKLLFSLKPKEKEELIEKKRSLMAKLQVGDVVKGCITKITYFGIFVEVDGVPALIHQTEVSWDATLDPASYFKVGQIVEAKVHQLDFALDRIFLSLKEIMPDPLIEALESVVGDHDPLDGRLKTAEADTEVYMASVFENQYKLLARSGNKVQEVIVQTSLGKEELKSAILTCTNRVE</sequence>
<evidence type="ECO:0000256" key="1">
    <source>
        <dbReference type="SAM" id="MobiDB-lite"/>
    </source>
</evidence>
<dbReference type="InterPro" id="IPR003029">
    <property type="entry name" value="S1_domain"/>
</dbReference>
<feature type="region of interest" description="Disordered" evidence="1">
    <location>
        <begin position="318"/>
        <end position="347"/>
    </location>
</feature>
<dbReference type="Pfam" id="PF00575">
    <property type="entry name" value="S1"/>
    <property type="match status" value="1"/>
</dbReference>
<reference evidence="3" key="1">
    <citation type="submission" date="2023-07" db="EMBL/GenBank/DDBJ databases">
        <title>draft genome sequence of fig (Ficus carica).</title>
        <authorList>
            <person name="Takahashi T."/>
            <person name="Nishimura K."/>
        </authorList>
    </citation>
    <scope>NUCLEOTIDE SEQUENCE</scope>
</reference>
<dbReference type="GO" id="GO:0003676">
    <property type="term" value="F:nucleic acid binding"/>
    <property type="evidence" value="ECO:0007669"/>
    <property type="project" value="InterPro"/>
</dbReference>
<dbReference type="SUPFAM" id="SSF50249">
    <property type="entry name" value="Nucleic acid-binding proteins"/>
    <property type="match status" value="1"/>
</dbReference>
<dbReference type="PANTHER" id="PTHR47600">
    <property type="entry name" value="NUCLEIC ACID-BINDING, OB-FOLD-LIKE PROTEIN"/>
    <property type="match status" value="1"/>
</dbReference>
<dbReference type="AlphaFoldDB" id="A0AA88A0T8"/>
<feature type="region of interest" description="Disordered" evidence="1">
    <location>
        <begin position="214"/>
        <end position="251"/>
    </location>
</feature>
<dbReference type="Gene3D" id="2.40.50.140">
    <property type="entry name" value="Nucleic acid-binding proteins"/>
    <property type="match status" value="1"/>
</dbReference>
<name>A0AA88A0T8_FICCA</name>
<protein>
    <recommendedName>
        <fullName evidence="2">S1 motif domain-containing protein</fullName>
    </recommendedName>
</protein>
<evidence type="ECO:0000313" key="4">
    <source>
        <dbReference type="Proteomes" id="UP001187192"/>
    </source>
</evidence>
<proteinExistence type="predicted"/>
<organism evidence="3 4">
    <name type="scientific">Ficus carica</name>
    <name type="common">Common fig</name>
    <dbReference type="NCBI Taxonomy" id="3494"/>
    <lineage>
        <taxon>Eukaryota</taxon>
        <taxon>Viridiplantae</taxon>
        <taxon>Streptophyta</taxon>
        <taxon>Embryophyta</taxon>
        <taxon>Tracheophyta</taxon>
        <taxon>Spermatophyta</taxon>
        <taxon>Magnoliopsida</taxon>
        <taxon>eudicotyledons</taxon>
        <taxon>Gunneridae</taxon>
        <taxon>Pentapetalae</taxon>
        <taxon>rosids</taxon>
        <taxon>fabids</taxon>
        <taxon>Rosales</taxon>
        <taxon>Moraceae</taxon>
        <taxon>Ficeae</taxon>
        <taxon>Ficus</taxon>
    </lineage>
</organism>
<comment type="caution">
    <text evidence="3">The sequence shown here is derived from an EMBL/GenBank/DDBJ whole genome shotgun (WGS) entry which is preliminary data.</text>
</comment>
<keyword evidence="4" id="KW-1185">Reference proteome</keyword>
<dbReference type="InterPro" id="IPR012340">
    <property type="entry name" value="NA-bd_OB-fold"/>
</dbReference>
<dbReference type="PANTHER" id="PTHR47600:SF1">
    <property type="entry name" value="NUCLEIC ACID-BINDING, OB-FOLD-LIKE PROTEIN"/>
    <property type="match status" value="1"/>
</dbReference>
<gene>
    <name evidence="3" type="ORF">TIFTF001_003573</name>
</gene>
<evidence type="ECO:0000259" key="2">
    <source>
        <dbReference type="PROSITE" id="PS50126"/>
    </source>
</evidence>
<dbReference type="Proteomes" id="UP001187192">
    <property type="component" value="Unassembled WGS sequence"/>
</dbReference>
<accession>A0AA88A0T8</accession>
<dbReference type="EMBL" id="BTGU01000003">
    <property type="protein sequence ID" value="GMN32226.1"/>
    <property type="molecule type" value="Genomic_DNA"/>
</dbReference>
<evidence type="ECO:0000313" key="3">
    <source>
        <dbReference type="EMBL" id="GMN32226.1"/>
    </source>
</evidence>